<feature type="binding site" evidence="1">
    <location>
        <position position="77"/>
    </location>
    <ligand>
        <name>ATP</name>
        <dbReference type="ChEBI" id="CHEBI:30616"/>
    </ligand>
</feature>
<organism evidence="3 4">
    <name type="scientific">Prorocentrum cordatum</name>
    <dbReference type="NCBI Taxonomy" id="2364126"/>
    <lineage>
        <taxon>Eukaryota</taxon>
        <taxon>Sar</taxon>
        <taxon>Alveolata</taxon>
        <taxon>Dinophyceae</taxon>
        <taxon>Prorocentrales</taxon>
        <taxon>Prorocentraceae</taxon>
        <taxon>Prorocentrum</taxon>
    </lineage>
</organism>
<gene>
    <name evidence="3" type="ORF">PCOR1329_LOCUS11744</name>
</gene>
<feature type="non-terminal residue" evidence="3">
    <location>
        <position position="1"/>
    </location>
</feature>
<proteinExistence type="predicted"/>
<dbReference type="PANTHER" id="PTHR24347">
    <property type="entry name" value="SERINE/THREONINE-PROTEIN KINASE"/>
    <property type="match status" value="1"/>
</dbReference>
<keyword evidence="4" id="KW-1185">Reference proteome</keyword>
<dbReference type="Pfam" id="PF00069">
    <property type="entry name" value="Pkinase"/>
    <property type="match status" value="1"/>
</dbReference>
<sequence>GRAAAMGAHSFKAAREDAIETSTALAGKLAVSGRYHVPPRTFQDDYELQASKVLGTGVSGKVLLATARQGGARVAVKRLSFRSLSQTARANLRNEVGIHLALDHPQITRLLDVYEVEQELILVMECMEGGELFDRVIEREVFSEKDAAATAERMLLPLSYLHSPGARSWWGRG</sequence>
<dbReference type="PROSITE" id="PS00107">
    <property type="entry name" value="PROTEIN_KINASE_ATP"/>
    <property type="match status" value="1"/>
</dbReference>
<feature type="domain" description="Protein kinase" evidence="2">
    <location>
        <begin position="48"/>
        <end position="173"/>
    </location>
</feature>
<evidence type="ECO:0000313" key="4">
    <source>
        <dbReference type="Proteomes" id="UP001189429"/>
    </source>
</evidence>
<dbReference type="Proteomes" id="UP001189429">
    <property type="component" value="Unassembled WGS sequence"/>
</dbReference>
<accession>A0ABN9QJU8</accession>
<dbReference type="EMBL" id="CAUYUJ010003390">
    <property type="protein sequence ID" value="CAK0805130.1"/>
    <property type="molecule type" value="Genomic_DNA"/>
</dbReference>
<dbReference type="SUPFAM" id="SSF56112">
    <property type="entry name" value="Protein kinase-like (PK-like)"/>
    <property type="match status" value="1"/>
</dbReference>
<evidence type="ECO:0000313" key="3">
    <source>
        <dbReference type="EMBL" id="CAK0805130.1"/>
    </source>
</evidence>
<dbReference type="PROSITE" id="PS50011">
    <property type="entry name" value="PROTEIN_KINASE_DOM"/>
    <property type="match status" value="1"/>
</dbReference>
<reference evidence="3" key="1">
    <citation type="submission" date="2023-10" db="EMBL/GenBank/DDBJ databases">
        <authorList>
            <person name="Chen Y."/>
            <person name="Shah S."/>
            <person name="Dougan E. K."/>
            <person name="Thang M."/>
            <person name="Chan C."/>
        </authorList>
    </citation>
    <scope>NUCLEOTIDE SEQUENCE [LARGE SCALE GENOMIC DNA]</scope>
</reference>
<dbReference type="SMART" id="SM00220">
    <property type="entry name" value="S_TKc"/>
    <property type="match status" value="1"/>
</dbReference>
<dbReference type="InterPro" id="IPR000719">
    <property type="entry name" value="Prot_kinase_dom"/>
</dbReference>
<keyword evidence="1" id="KW-0067">ATP-binding</keyword>
<evidence type="ECO:0000256" key="1">
    <source>
        <dbReference type="PROSITE-ProRule" id="PRU10141"/>
    </source>
</evidence>
<comment type="caution">
    <text evidence="3">The sequence shown here is derived from an EMBL/GenBank/DDBJ whole genome shotgun (WGS) entry which is preliminary data.</text>
</comment>
<protein>
    <recommendedName>
        <fullName evidence="2">Protein kinase domain-containing protein</fullName>
    </recommendedName>
</protein>
<keyword evidence="1" id="KW-0547">Nucleotide-binding</keyword>
<dbReference type="Gene3D" id="1.10.510.10">
    <property type="entry name" value="Transferase(Phosphotransferase) domain 1"/>
    <property type="match status" value="1"/>
</dbReference>
<dbReference type="InterPro" id="IPR011009">
    <property type="entry name" value="Kinase-like_dom_sf"/>
</dbReference>
<name>A0ABN9QJU8_9DINO</name>
<evidence type="ECO:0000259" key="2">
    <source>
        <dbReference type="PROSITE" id="PS50011"/>
    </source>
</evidence>
<dbReference type="InterPro" id="IPR017441">
    <property type="entry name" value="Protein_kinase_ATP_BS"/>
</dbReference>